<comment type="similarity">
    <text evidence="2">Belongs to the etk/wzc family.</text>
</comment>
<keyword evidence="4 14" id="KW-0808">Transferase</keyword>
<evidence type="ECO:0000313" key="15">
    <source>
        <dbReference type="Proteomes" id="UP000596329"/>
    </source>
</evidence>
<feature type="domain" description="AAA" evidence="12">
    <location>
        <begin position="610"/>
        <end position="720"/>
    </location>
</feature>
<feature type="coiled-coil region" evidence="10">
    <location>
        <begin position="288"/>
        <end position="315"/>
    </location>
</feature>
<evidence type="ECO:0000256" key="3">
    <source>
        <dbReference type="ARBA" id="ARBA00011903"/>
    </source>
</evidence>
<evidence type="ECO:0000256" key="4">
    <source>
        <dbReference type="ARBA" id="ARBA00022679"/>
    </source>
</evidence>
<accession>A0A7U2R9G7</accession>
<keyword evidence="8" id="KW-0829">Tyrosine-protein kinase</keyword>
<dbReference type="PANTHER" id="PTHR32309:SF13">
    <property type="entry name" value="FERRIC ENTEROBACTIN TRANSPORT PROTEIN FEPE"/>
    <property type="match status" value="1"/>
</dbReference>
<dbReference type="InterPro" id="IPR025669">
    <property type="entry name" value="AAA_dom"/>
</dbReference>
<dbReference type="Pfam" id="PF13614">
    <property type="entry name" value="AAA_31"/>
    <property type="match status" value="1"/>
</dbReference>
<keyword evidence="11" id="KW-0812">Transmembrane</keyword>
<dbReference type="EMBL" id="CP059075">
    <property type="protein sequence ID" value="QRE03846.1"/>
    <property type="molecule type" value="Genomic_DNA"/>
</dbReference>
<comment type="catalytic activity">
    <reaction evidence="9">
        <text>L-tyrosyl-[protein] + ATP = O-phospho-L-tyrosyl-[protein] + ADP + H(+)</text>
        <dbReference type="Rhea" id="RHEA:10596"/>
        <dbReference type="Rhea" id="RHEA-COMP:10136"/>
        <dbReference type="Rhea" id="RHEA-COMP:20101"/>
        <dbReference type="ChEBI" id="CHEBI:15378"/>
        <dbReference type="ChEBI" id="CHEBI:30616"/>
        <dbReference type="ChEBI" id="CHEBI:46858"/>
        <dbReference type="ChEBI" id="CHEBI:61978"/>
        <dbReference type="ChEBI" id="CHEBI:456216"/>
        <dbReference type="EC" id="2.7.10.2"/>
    </reaction>
</comment>
<dbReference type="FunFam" id="3.40.50.300:FF:000527">
    <property type="entry name" value="Tyrosine-protein kinase etk"/>
    <property type="match status" value="1"/>
</dbReference>
<proteinExistence type="inferred from homology"/>
<dbReference type="GO" id="GO:0042802">
    <property type="term" value="F:identical protein binding"/>
    <property type="evidence" value="ECO:0007669"/>
    <property type="project" value="UniProtKB-ARBA"/>
</dbReference>
<dbReference type="Gene3D" id="3.40.50.300">
    <property type="entry name" value="P-loop containing nucleotide triphosphate hydrolases"/>
    <property type="match status" value="1"/>
</dbReference>
<dbReference type="InterPro" id="IPR005702">
    <property type="entry name" value="Wzc-like_C"/>
</dbReference>
<evidence type="ECO:0000259" key="12">
    <source>
        <dbReference type="Pfam" id="PF13614"/>
    </source>
</evidence>
<name>A0A7U2R9G7_FLAPS</name>
<feature type="transmembrane region" description="Helical" evidence="11">
    <location>
        <begin position="515"/>
        <end position="536"/>
    </location>
</feature>
<dbReference type="InterPro" id="IPR032807">
    <property type="entry name" value="GNVR"/>
</dbReference>
<evidence type="ECO:0000256" key="9">
    <source>
        <dbReference type="ARBA" id="ARBA00051245"/>
    </source>
</evidence>
<keyword evidence="11" id="KW-0472">Membrane</keyword>
<dbReference type="GO" id="GO:0005886">
    <property type="term" value="C:plasma membrane"/>
    <property type="evidence" value="ECO:0007669"/>
    <property type="project" value="TreeGrafter"/>
</dbReference>
<evidence type="ECO:0000256" key="11">
    <source>
        <dbReference type="SAM" id="Phobius"/>
    </source>
</evidence>
<dbReference type="InterPro" id="IPR050445">
    <property type="entry name" value="Bact_polysacc_biosynth/exp"/>
</dbReference>
<dbReference type="InterPro" id="IPR027417">
    <property type="entry name" value="P-loop_NTPase"/>
</dbReference>
<gene>
    <name evidence="14" type="ORF">H0H26_13355</name>
</gene>
<keyword evidence="11" id="KW-1133">Transmembrane helix</keyword>
<dbReference type="GO" id="GO:0005524">
    <property type="term" value="F:ATP binding"/>
    <property type="evidence" value="ECO:0007669"/>
    <property type="project" value="UniProtKB-KW"/>
</dbReference>
<evidence type="ECO:0000256" key="5">
    <source>
        <dbReference type="ARBA" id="ARBA00022741"/>
    </source>
</evidence>
<reference evidence="14 15" key="1">
    <citation type="submission" date="2020-07" db="EMBL/GenBank/DDBJ databases">
        <title>Genomic characterization of Flavobacterium psychrophilum strains.</title>
        <authorList>
            <person name="Castillo D."/>
            <person name="Jorgensen J."/>
            <person name="Middelboe M."/>
        </authorList>
    </citation>
    <scope>NUCLEOTIDE SEQUENCE [LARGE SCALE GENOMIC DNA]</scope>
    <source>
        <strain evidence="14 15">FPS-R7</strain>
    </source>
</reference>
<dbReference type="NCBIfam" id="TIGR01007">
    <property type="entry name" value="eps_fam"/>
    <property type="match status" value="1"/>
</dbReference>
<protein>
    <recommendedName>
        <fullName evidence="3">non-specific protein-tyrosine kinase</fullName>
        <ecNumber evidence="3">2.7.10.2</ecNumber>
    </recommendedName>
</protein>
<evidence type="ECO:0000256" key="10">
    <source>
        <dbReference type="SAM" id="Coils"/>
    </source>
</evidence>
<sequence length="815" mass="92295">MLDTKDFSFFETQNNFDFKGFFIKILGHWSWFLVSLIIAFTIAYQVNVRKEKIYGVSTTIAYKEENNPFFTANTNLVFNWGGTSDQVQTIVTTIKSRSHNEMVVKELKYYIEYLRQGKYNIEDAYGEVPFYVNINKNLPQLTEQPITIKFVSSSQYEISINFQEPSVPLMNYTTEKPSNTNVQVGLFKKRYKIGEQVSLPFLHWKLELTDNPGYYESSSHIVRFANFNGVVERYKNLEINADAKGGAIIGLDLQGTNKARMVDYLNGTIAVLMNRQLEAKNQFTTNTIRFIDSTLVAMETQLKDTENELKDFSKGKNIFEVEQGGEKYADKITDLDLEKDLINRKNAYYNSLKSYLVNSVDYSKLPAPSVAGIDDPNIVLNVSKLTALSAERAEMSYAVKNDKKFKDFDIQMDALKRVLLENISSAKTAIQYDLNTVNEKLNSAENTIKNLPEQQQALVKINRKYDLNKNVYNSFLEKRSEADIIRAANLSDIQVIDPAKDTGGGLLGPKTNVNYVLALFLGLLIPLIMVFGVTIIDNTIKNTDDIAKLTKIPILGVVGKKNTKNNLAVFEKPKSGLAESFRAVRSSLQFLYKKQQQTGSKTLMLTSSISGEGKTFCSINIATVFALSEKKTVIVGLDLRKPKIFEDFHLENTIGAVNYLIGQKTLEEITQKTPIPFLDFIPSGPVPPNPAELIMGESMKEMLEELKKKYDYIILDTPPVGLVSDALELTPYCDATLYIVRQNVTKKDMLTLVNNKHKRGELNNISIVFNGFENKAKYGYDYGYGYGYGTYADGYHEKEKPDNVFVSWIKKTLKK</sequence>
<evidence type="ECO:0000259" key="13">
    <source>
        <dbReference type="Pfam" id="PF13807"/>
    </source>
</evidence>
<dbReference type="Proteomes" id="UP000596329">
    <property type="component" value="Chromosome"/>
</dbReference>
<evidence type="ECO:0000256" key="2">
    <source>
        <dbReference type="ARBA" id="ARBA00008883"/>
    </source>
</evidence>
<evidence type="ECO:0000256" key="8">
    <source>
        <dbReference type="ARBA" id="ARBA00023137"/>
    </source>
</evidence>
<evidence type="ECO:0000256" key="6">
    <source>
        <dbReference type="ARBA" id="ARBA00022777"/>
    </source>
</evidence>
<dbReference type="PANTHER" id="PTHR32309">
    <property type="entry name" value="TYROSINE-PROTEIN KINASE"/>
    <property type="match status" value="1"/>
</dbReference>
<dbReference type="GO" id="GO:0004715">
    <property type="term" value="F:non-membrane spanning protein tyrosine kinase activity"/>
    <property type="evidence" value="ECO:0007669"/>
    <property type="project" value="UniProtKB-EC"/>
</dbReference>
<dbReference type="SUPFAM" id="SSF52540">
    <property type="entry name" value="P-loop containing nucleoside triphosphate hydrolases"/>
    <property type="match status" value="1"/>
</dbReference>
<organism evidence="14 15">
    <name type="scientific">Flavobacterium psychrophilum</name>
    <dbReference type="NCBI Taxonomy" id="96345"/>
    <lineage>
        <taxon>Bacteria</taxon>
        <taxon>Pseudomonadati</taxon>
        <taxon>Bacteroidota</taxon>
        <taxon>Flavobacteriia</taxon>
        <taxon>Flavobacteriales</taxon>
        <taxon>Flavobacteriaceae</taxon>
        <taxon>Flavobacterium</taxon>
    </lineage>
</organism>
<dbReference type="CDD" id="cd05387">
    <property type="entry name" value="BY-kinase"/>
    <property type="match status" value="1"/>
</dbReference>
<dbReference type="AlphaFoldDB" id="A0A7U2R9G7"/>
<feature type="transmembrane region" description="Helical" evidence="11">
    <location>
        <begin position="20"/>
        <end position="44"/>
    </location>
</feature>
<keyword evidence="7" id="KW-0067">ATP-binding</keyword>
<dbReference type="Pfam" id="PF13807">
    <property type="entry name" value="GNVR"/>
    <property type="match status" value="1"/>
</dbReference>
<evidence type="ECO:0000313" key="14">
    <source>
        <dbReference type="EMBL" id="QRE03846.1"/>
    </source>
</evidence>
<dbReference type="EC" id="2.7.10.2" evidence="3"/>
<comment type="similarity">
    <text evidence="1">Belongs to the CpsD/CapB family.</text>
</comment>
<evidence type="ECO:0000256" key="1">
    <source>
        <dbReference type="ARBA" id="ARBA00007316"/>
    </source>
</evidence>
<keyword evidence="10" id="KW-0175">Coiled coil</keyword>
<feature type="domain" description="Tyrosine-protein kinase G-rich" evidence="13">
    <location>
        <begin position="454"/>
        <end position="531"/>
    </location>
</feature>
<keyword evidence="6 14" id="KW-0418">Kinase</keyword>
<evidence type="ECO:0000256" key="7">
    <source>
        <dbReference type="ARBA" id="ARBA00022840"/>
    </source>
</evidence>
<dbReference type="RefSeq" id="WP_034101289.1">
    <property type="nucleotide sequence ID" value="NZ_CBCRUG010000006.1"/>
</dbReference>
<keyword evidence="5" id="KW-0547">Nucleotide-binding</keyword>